<dbReference type="InterPro" id="IPR052022">
    <property type="entry name" value="26kDa_periplasmic_antigen"/>
</dbReference>
<dbReference type="InterPro" id="IPR007497">
    <property type="entry name" value="SIMPL/DUF541"/>
</dbReference>
<evidence type="ECO:0000313" key="2">
    <source>
        <dbReference type="EMBL" id="QRQ80759.1"/>
    </source>
</evidence>
<name>A0A892ZIK5_9NEIS</name>
<dbReference type="Proteomes" id="UP000653156">
    <property type="component" value="Chromosome"/>
</dbReference>
<dbReference type="RefSeq" id="WP_230338045.1">
    <property type="nucleotide sequence ID" value="NZ_CP069798.1"/>
</dbReference>
<dbReference type="Gene3D" id="3.30.70.2970">
    <property type="entry name" value="Protein of unknown function (DUF541), domain 2"/>
    <property type="match status" value="1"/>
</dbReference>
<dbReference type="Pfam" id="PF04402">
    <property type="entry name" value="SIMPL"/>
    <property type="match status" value="1"/>
</dbReference>
<dbReference type="PANTHER" id="PTHR34387:SF1">
    <property type="entry name" value="PERIPLASMIC IMMUNOGENIC PROTEIN"/>
    <property type="match status" value="1"/>
</dbReference>
<protein>
    <submittedName>
        <fullName evidence="2">SIMPL domain-containing protein</fullName>
    </submittedName>
</protein>
<keyword evidence="1" id="KW-0732">Signal</keyword>
<dbReference type="KEGG" id="ptes:JQU52_08290"/>
<dbReference type="EMBL" id="CP069798">
    <property type="protein sequence ID" value="QRQ80759.1"/>
    <property type="molecule type" value="Genomic_DNA"/>
</dbReference>
<organism evidence="2 3">
    <name type="scientific">Paralysiella testudinis</name>
    <dbReference type="NCBI Taxonomy" id="2809020"/>
    <lineage>
        <taxon>Bacteria</taxon>
        <taxon>Pseudomonadati</taxon>
        <taxon>Pseudomonadota</taxon>
        <taxon>Betaproteobacteria</taxon>
        <taxon>Neisseriales</taxon>
        <taxon>Neisseriaceae</taxon>
        <taxon>Paralysiella</taxon>
    </lineage>
</organism>
<feature type="signal peptide" evidence="1">
    <location>
        <begin position="1"/>
        <end position="20"/>
    </location>
</feature>
<dbReference type="GO" id="GO:0006974">
    <property type="term" value="P:DNA damage response"/>
    <property type="evidence" value="ECO:0007669"/>
    <property type="project" value="TreeGrafter"/>
</dbReference>
<dbReference type="Gene3D" id="3.30.110.170">
    <property type="entry name" value="Protein of unknown function (DUF541), domain 1"/>
    <property type="match status" value="1"/>
</dbReference>
<sequence>MKKIVLAGLMGLAVAGLARAEALNYGLVSLSESVSRPIARDQMVLVLNIEEQGKEREAVANAVTRKVNAVLQQARQHSQFNTTLQSRSAYPQSDYVNGRRVDKGWQDSASIKVESKDMAALNAFAAKVQSQAAISDIQYTVSTASMQANETELTREALQRFNARAAMIAQNLGGSGYKIVQLNIGNSSDNISTPLAYGGVMRAKADAAPVQDSAPGEAQLRLDVSGQIQVQGLR</sequence>
<dbReference type="PANTHER" id="PTHR34387">
    <property type="entry name" value="SLR1258 PROTEIN"/>
    <property type="match status" value="1"/>
</dbReference>
<gene>
    <name evidence="2" type="ORF">JQU52_08290</name>
</gene>
<evidence type="ECO:0000256" key="1">
    <source>
        <dbReference type="SAM" id="SignalP"/>
    </source>
</evidence>
<dbReference type="AlphaFoldDB" id="A0A892ZIK5"/>
<accession>A0A892ZIK5</accession>
<evidence type="ECO:0000313" key="3">
    <source>
        <dbReference type="Proteomes" id="UP000653156"/>
    </source>
</evidence>
<keyword evidence="3" id="KW-1185">Reference proteome</keyword>
<feature type="chain" id="PRO_5034938729" evidence="1">
    <location>
        <begin position="21"/>
        <end position="234"/>
    </location>
</feature>
<reference evidence="2" key="1">
    <citation type="submission" date="2021-02" db="EMBL/GenBank/DDBJ databases">
        <title>Neisseriaceae sp. 26B isolated from the cloaca of a Common Toad-headed Turtle (Mesoclemmys nasuta).</title>
        <authorList>
            <person name="Spergser J."/>
            <person name="Busse H.-J."/>
        </authorList>
    </citation>
    <scope>NUCLEOTIDE SEQUENCE</scope>
    <source>
        <strain evidence="2">26B</strain>
    </source>
</reference>
<proteinExistence type="predicted"/>